<dbReference type="AlphaFoldDB" id="A0A919MB46"/>
<dbReference type="SUPFAM" id="SSF55811">
    <property type="entry name" value="Nudix"/>
    <property type="match status" value="1"/>
</dbReference>
<dbReference type="GO" id="GO:0016787">
    <property type="term" value="F:hydrolase activity"/>
    <property type="evidence" value="ECO:0007669"/>
    <property type="project" value="UniProtKB-KW"/>
</dbReference>
<comment type="caution">
    <text evidence="4">The sequence shown here is derived from an EMBL/GenBank/DDBJ whole genome shotgun (WGS) entry which is preliminary data.</text>
</comment>
<feature type="region of interest" description="Disordered" evidence="2">
    <location>
        <begin position="1"/>
        <end position="20"/>
    </location>
</feature>
<dbReference type="PROSITE" id="PS00893">
    <property type="entry name" value="NUDIX_BOX"/>
    <property type="match status" value="1"/>
</dbReference>
<gene>
    <name evidence="4" type="ORF">Afe05nite_51160</name>
</gene>
<dbReference type="EMBL" id="BOMM01000047">
    <property type="protein sequence ID" value="GIE13276.1"/>
    <property type="molecule type" value="Genomic_DNA"/>
</dbReference>
<dbReference type="RefSeq" id="WP_239118180.1">
    <property type="nucleotide sequence ID" value="NZ_BAAABP010000052.1"/>
</dbReference>
<dbReference type="InterPro" id="IPR020084">
    <property type="entry name" value="NUDIX_hydrolase_CS"/>
</dbReference>
<accession>A0A919MB46</accession>
<dbReference type="InterPro" id="IPR000086">
    <property type="entry name" value="NUDIX_hydrolase_dom"/>
</dbReference>
<evidence type="ECO:0000259" key="3">
    <source>
        <dbReference type="PROSITE" id="PS51462"/>
    </source>
</evidence>
<dbReference type="InterPro" id="IPR015797">
    <property type="entry name" value="NUDIX_hydrolase-like_dom_sf"/>
</dbReference>
<name>A0A919MB46_9ACTN</name>
<evidence type="ECO:0000313" key="5">
    <source>
        <dbReference type="Proteomes" id="UP000598174"/>
    </source>
</evidence>
<protein>
    <recommendedName>
        <fullName evidence="3">Nudix hydrolase domain-containing protein</fullName>
    </recommendedName>
</protein>
<evidence type="ECO:0000256" key="2">
    <source>
        <dbReference type="SAM" id="MobiDB-lite"/>
    </source>
</evidence>
<keyword evidence="5" id="KW-1185">Reference proteome</keyword>
<dbReference type="PROSITE" id="PS51462">
    <property type="entry name" value="NUDIX"/>
    <property type="match status" value="1"/>
</dbReference>
<sequence>MSQDPAGDMSPHEEQQDGKKVVPKVVAFVLHGDEIAVFRQDDEDSGLQVPAGTLRDGEEPAAGALREAVEETGLNGLEVTAFLGRYQFDISPIREEIQDRFVFQLSVPLGQEREWINYEMHDGERPPTRLRFSWLPLGHPELSELVVGQGTFLNLVHPRDAAAGDSA</sequence>
<dbReference type="Proteomes" id="UP000598174">
    <property type="component" value="Unassembled WGS sequence"/>
</dbReference>
<dbReference type="Pfam" id="PF00293">
    <property type="entry name" value="NUDIX"/>
    <property type="match status" value="1"/>
</dbReference>
<organism evidence="4 5">
    <name type="scientific">Paractinoplanes ferrugineus</name>
    <dbReference type="NCBI Taxonomy" id="113564"/>
    <lineage>
        <taxon>Bacteria</taxon>
        <taxon>Bacillati</taxon>
        <taxon>Actinomycetota</taxon>
        <taxon>Actinomycetes</taxon>
        <taxon>Micromonosporales</taxon>
        <taxon>Micromonosporaceae</taxon>
        <taxon>Paractinoplanes</taxon>
    </lineage>
</organism>
<feature type="domain" description="Nudix hydrolase" evidence="3">
    <location>
        <begin position="20"/>
        <end position="143"/>
    </location>
</feature>
<reference evidence="4" key="1">
    <citation type="submission" date="2021-01" db="EMBL/GenBank/DDBJ databases">
        <title>Whole genome shotgun sequence of Actinoplanes ferrugineus NBRC 15555.</title>
        <authorList>
            <person name="Komaki H."/>
            <person name="Tamura T."/>
        </authorList>
    </citation>
    <scope>NUCLEOTIDE SEQUENCE</scope>
    <source>
        <strain evidence="4">NBRC 15555</strain>
    </source>
</reference>
<keyword evidence="1" id="KW-0378">Hydrolase</keyword>
<dbReference type="CDD" id="cd04663">
    <property type="entry name" value="NUDIX_Hydrolase"/>
    <property type="match status" value="1"/>
</dbReference>
<proteinExistence type="predicted"/>
<feature type="compositionally biased region" description="Basic and acidic residues" evidence="2">
    <location>
        <begin position="10"/>
        <end position="20"/>
    </location>
</feature>
<evidence type="ECO:0000313" key="4">
    <source>
        <dbReference type="EMBL" id="GIE13276.1"/>
    </source>
</evidence>
<dbReference type="Gene3D" id="3.90.79.10">
    <property type="entry name" value="Nucleoside Triphosphate Pyrophosphohydrolase"/>
    <property type="match status" value="1"/>
</dbReference>
<evidence type="ECO:0000256" key="1">
    <source>
        <dbReference type="ARBA" id="ARBA00022801"/>
    </source>
</evidence>